<evidence type="ECO:0000256" key="7">
    <source>
        <dbReference type="ARBA" id="ARBA00035120"/>
    </source>
</evidence>
<dbReference type="HAMAP" id="MF_00454">
    <property type="entry name" value="FluC"/>
    <property type="match status" value="1"/>
</dbReference>
<keyword evidence="6 10" id="KW-0407">Ion channel</keyword>
<keyword evidence="10" id="KW-0813">Transport</keyword>
<dbReference type="PANTHER" id="PTHR28259">
    <property type="entry name" value="FLUORIDE EXPORT PROTEIN 1-RELATED"/>
    <property type="match status" value="1"/>
</dbReference>
<comment type="caution">
    <text evidence="11">The sequence shown here is derived from an EMBL/GenBank/DDBJ whole genome shotgun (WGS) entry which is preliminary data.</text>
</comment>
<feature type="binding site" evidence="10">
    <location>
        <position position="76"/>
    </location>
    <ligand>
        <name>Na(+)</name>
        <dbReference type="ChEBI" id="CHEBI:29101"/>
        <note>structural</note>
    </ligand>
</feature>
<keyword evidence="12" id="KW-1185">Reference proteome</keyword>
<dbReference type="PANTHER" id="PTHR28259:SF1">
    <property type="entry name" value="FLUORIDE EXPORT PROTEIN 1-RELATED"/>
    <property type="match status" value="1"/>
</dbReference>
<dbReference type="Pfam" id="PF02537">
    <property type="entry name" value="CRCB"/>
    <property type="match status" value="1"/>
</dbReference>
<feature type="transmembrane region" description="Helical" evidence="10">
    <location>
        <begin position="94"/>
        <end position="119"/>
    </location>
</feature>
<evidence type="ECO:0000256" key="5">
    <source>
        <dbReference type="ARBA" id="ARBA00023136"/>
    </source>
</evidence>
<dbReference type="EMBL" id="JBHSSO010000068">
    <property type="protein sequence ID" value="MFC6290497.1"/>
    <property type="molecule type" value="Genomic_DNA"/>
</dbReference>
<comment type="function">
    <text evidence="9 10">Fluoride-specific ion channel. Important for reducing fluoride concentration in the cell, thus reducing its toxicity.</text>
</comment>
<reference evidence="12" key="1">
    <citation type="journal article" date="2019" name="Int. J. Syst. Evol. Microbiol.">
        <title>The Global Catalogue of Microorganisms (GCM) 10K type strain sequencing project: providing services to taxonomists for standard genome sequencing and annotation.</title>
        <authorList>
            <consortium name="The Broad Institute Genomics Platform"/>
            <consortium name="The Broad Institute Genome Sequencing Center for Infectious Disease"/>
            <person name="Wu L."/>
            <person name="Ma J."/>
        </authorList>
    </citation>
    <scope>NUCLEOTIDE SEQUENCE [LARGE SCALE GENOMIC DNA]</scope>
    <source>
        <strain evidence="12">CCM 8893</strain>
    </source>
</reference>
<accession>A0ABW1UAQ7</accession>
<comment type="subcellular location">
    <subcellularLocation>
        <location evidence="1 10">Cell membrane</location>
        <topology evidence="1 10">Multi-pass membrane protein</topology>
    </subcellularLocation>
</comment>
<feature type="binding site" evidence="10">
    <location>
        <position position="73"/>
    </location>
    <ligand>
        <name>Na(+)</name>
        <dbReference type="ChEBI" id="CHEBI:29101"/>
        <note>structural</note>
    </ligand>
</feature>
<keyword evidence="3 10" id="KW-0812">Transmembrane</keyword>
<keyword evidence="10" id="KW-0479">Metal-binding</keyword>
<evidence type="ECO:0000256" key="1">
    <source>
        <dbReference type="ARBA" id="ARBA00004651"/>
    </source>
</evidence>
<feature type="transmembrane region" description="Helical" evidence="10">
    <location>
        <begin position="61"/>
        <end position="82"/>
    </location>
</feature>
<keyword evidence="10" id="KW-0915">Sodium</keyword>
<evidence type="ECO:0000256" key="4">
    <source>
        <dbReference type="ARBA" id="ARBA00022989"/>
    </source>
</evidence>
<dbReference type="RefSeq" id="WP_125576111.1">
    <property type="nucleotide sequence ID" value="NZ_JBHSSO010000068.1"/>
</dbReference>
<name>A0ABW1UAQ7_9LACO</name>
<comment type="similarity">
    <text evidence="7 10">Belongs to the fluoride channel Fluc/FEX (TC 1.A.43) family.</text>
</comment>
<evidence type="ECO:0000256" key="3">
    <source>
        <dbReference type="ARBA" id="ARBA00022692"/>
    </source>
</evidence>
<evidence type="ECO:0000313" key="12">
    <source>
        <dbReference type="Proteomes" id="UP001596258"/>
    </source>
</evidence>
<feature type="transmembrane region" description="Helical" evidence="10">
    <location>
        <begin position="32"/>
        <end position="49"/>
    </location>
</feature>
<evidence type="ECO:0000256" key="9">
    <source>
        <dbReference type="ARBA" id="ARBA00049940"/>
    </source>
</evidence>
<evidence type="ECO:0000256" key="2">
    <source>
        <dbReference type="ARBA" id="ARBA00022475"/>
    </source>
</evidence>
<evidence type="ECO:0000256" key="6">
    <source>
        <dbReference type="ARBA" id="ARBA00023303"/>
    </source>
</evidence>
<keyword evidence="5 10" id="KW-0472">Membrane</keyword>
<sequence length="130" mass="13625">MANVFSIMIFAFIGGSGRYLLGQAIPVTTGFPWMTLCINLAGSGGLAWLSHAKRLTATWPTALTVGLGVGGCGAFTTFSTFGVETVRLVVAHQWGIAATYVVVTLLGGVLCSAVGVGIARRWGTFRLEEQ</sequence>
<dbReference type="Proteomes" id="UP001596258">
    <property type="component" value="Unassembled WGS sequence"/>
</dbReference>
<keyword evidence="2 10" id="KW-1003">Cell membrane</keyword>
<keyword evidence="10" id="KW-0406">Ion transport</keyword>
<keyword evidence="4 10" id="KW-1133">Transmembrane helix</keyword>
<proteinExistence type="inferred from homology"/>
<evidence type="ECO:0000256" key="10">
    <source>
        <dbReference type="HAMAP-Rule" id="MF_00454"/>
    </source>
</evidence>
<comment type="catalytic activity">
    <reaction evidence="8">
        <text>fluoride(in) = fluoride(out)</text>
        <dbReference type="Rhea" id="RHEA:76159"/>
        <dbReference type="ChEBI" id="CHEBI:17051"/>
    </reaction>
    <physiologicalReaction direction="left-to-right" evidence="8">
        <dbReference type="Rhea" id="RHEA:76160"/>
    </physiologicalReaction>
</comment>
<comment type="activity regulation">
    <text evidence="10">Na(+) is not transported, but it plays an essential structural role and its presence is essential for fluoride channel function.</text>
</comment>
<organism evidence="11 12">
    <name type="scientific">Levilactobacillus angrenensis</name>
    <dbReference type="NCBI Taxonomy" id="2486020"/>
    <lineage>
        <taxon>Bacteria</taxon>
        <taxon>Bacillati</taxon>
        <taxon>Bacillota</taxon>
        <taxon>Bacilli</taxon>
        <taxon>Lactobacillales</taxon>
        <taxon>Lactobacillaceae</taxon>
        <taxon>Levilactobacillus</taxon>
    </lineage>
</organism>
<gene>
    <name evidence="10" type="primary">fluC</name>
    <name evidence="10" type="synonym">crcB</name>
    <name evidence="11" type="ORF">ACFP1M_09975</name>
</gene>
<protein>
    <recommendedName>
        <fullName evidence="10">Fluoride-specific ion channel FluC</fullName>
    </recommendedName>
</protein>
<evidence type="ECO:0000313" key="11">
    <source>
        <dbReference type="EMBL" id="MFC6290497.1"/>
    </source>
</evidence>
<dbReference type="InterPro" id="IPR003691">
    <property type="entry name" value="FluC"/>
</dbReference>
<evidence type="ECO:0000256" key="8">
    <source>
        <dbReference type="ARBA" id="ARBA00035585"/>
    </source>
</evidence>